<comment type="caution">
    <text evidence="1">The sequence shown here is derived from an EMBL/GenBank/DDBJ whole genome shotgun (WGS) entry which is preliminary data.</text>
</comment>
<protein>
    <submittedName>
        <fullName evidence="1">Uncharacterized protein</fullName>
    </submittedName>
</protein>
<evidence type="ECO:0000313" key="2">
    <source>
        <dbReference type="Proteomes" id="UP001454489"/>
    </source>
</evidence>
<dbReference type="RefSeq" id="WP_353530637.1">
    <property type="nucleotide sequence ID" value="NZ_JBBMEX010000005.1"/>
</dbReference>
<dbReference type="EMBL" id="JBBMEX010000005">
    <property type="protein sequence ID" value="MEQ2557470.1"/>
    <property type="molecule type" value="Genomic_DNA"/>
</dbReference>
<proteinExistence type="predicted"/>
<reference evidence="1 2" key="1">
    <citation type="submission" date="2024-03" db="EMBL/GenBank/DDBJ databases">
        <title>Human intestinal bacterial collection.</title>
        <authorList>
            <person name="Pauvert C."/>
            <person name="Hitch T.C.A."/>
            <person name="Clavel T."/>
        </authorList>
    </citation>
    <scope>NUCLEOTIDE SEQUENCE [LARGE SCALE GENOMIC DNA]</scope>
    <source>
        <strain evidence="1 2">CLA-AA-H185</strain>
    </source>
</reference>
<organism evidence="1 2">
    <name type="scientific">Maccoyibacter intestinihominis</name>
    <dbReference type="NCBI Taxonomy" id="3133499"/>
    <lineage>
        <taxon>Bacteria</taxon>
        <taxon>Bacillati</taxon>
        <taxon>Bacillota</taxon>
        <taxon>Clostridia</taxon>
        <taxon>Lachnospirales</taxon>
        <taxon>Lachnospiraceae</taxon>
        <taxon>Maccoyibacter</taxon>
    </lineage>
</organism>
<keyword evidence="2" id="KW-1185">Reference proteome</keyword>
<name>A0ABV1HDA1_9FIRM</name>
<gene>
    <name evidence="1" type="ORF">WMO43_06275</name>
</gene>
<evidence type="ECO:0000313" key="1">
    <source>
        <dbReference type="EMBL" id="MEQ2557470.1"/>
    </source>
</evidence>
<sequence length="56" mass="5763">MGSVKTIKKGIAIALSMMLAVTVLPTGFGVPKVQAAGEMLYVGNIRVTEANASDVL</sequence>
<dbReference type="Proteomes" id="UP001454489">
    <property type="component" value="Unassembled WGS sequence"/>
</dbReference>
<accession>A0ABV1HDA1</accession>